<comment type="caution">
    <text evidence="1">The sequence shown here is derived from an EMBL/GenBank/DDBJ whole genome shotgun (WGS) entry which is preliminary data.</text>
</comment>
<sequence>MPSVLVPGFDPKVVPGADVPAFHAVLDNELARFAERGIDAAMTLLEIDGTAEPTAAEALAGRAWDVVVIGGGIRKPEQLLEFFERIVNLVRKHAPQAAIAFNTSGDTSVEAAERWL</sequence>
<dbReference type="RefSeq" id="WP_030891502.1">
    <property type="nucleotide sequence ID" value="NZ_JBIRHZ010000009.1"/>
</dbReference>
<name>A0ABR5IZ11_9ACTN</name>
<evidence type="ECO:0000313" key="2">
    <source>
        <dbReference type="Proteomes" id="UP000037020"/>
    </source>
</evidence>
<evidence type="ECO:0000313" key="1">
    <source>
        <dbReference type="EMBL" id="KOG86403.1"/>
    </source>
</evidence>
<proteinExistence type="predicted"/>
<protein>
    <submittedName>
        <fullName evidence="1">Uncharacterized protein</fullName>
    </submittedName>
</protein>
<organism evidence="1 2">
    <name type="scientific">Streptomyces varsoviensis</name>
    <dbReference type="NCBI Taxonomy" id="67373"/>
    <lineage>
        <taxon>Bacteria</taxon>
        <taxon>Bacillati</taxon>
        <taxon>Actinomycetota</taxon>
        <taxon>Actinomycetes</taxon>
        <taxon>Kitasatosporales</taxon>
        <taxon>Streptomycetaceae</taxon>
        <taxon>Streptomyces</taxon>
    </lineage>
</organism>
<reference evidence="1 2" key="1">
    <citation type="submission" date="2015-07" db="EMBL/GenBank/DDBJ databases">
        <authorList>
            <person name="Ju K.-S."/>
            <person name="Doroghazi J.R."/>
            <person name="Metcalf W.W."/>
        </authorList>
    </citation>
    <scope>NUCLEOTIDE SEQUENCE [LARGE SCALE GENOMIC DNA]</scope>
    <source>
        <strain evidence="1 2">NRRL B-3589</strain>
    </source>
</reference>
<dbReference type="EMBL" id="LGUT01002855">
    <property type="protein sequence ID" value="KOG86403.1"/>
    <property type="molecule type" value="Genomic_DNA"/>
</dbReference>
<gene>
    <name evidence="1" type="ORF">ADK38_31225</name>
</gene>
<accession>A0ABR5IZ11</accession>
<dbReference type="Proteomes" id="UP000037020">
    <property type="component" value="Unassembled WGS sequence"/>
</dbReference>
<keyword evidence="2" id="KW-1185">Reference proteome</keyword>